<keyword evidence="1" id="KW-0812">Transmembrane</keyword>
<comment type="caution">
    <text evidence="3">The sequence shown here is derived from an EMBL/GenBank/DDBJ whole genome shotgun (WGS) entry which is preliminary data.</text>
</comment>
<feature type="domain" description="DUF58" evidence="2">
    <location>
        <begin position="205"/>
        <end position="316"/>
    </location>
</feature>
<dbReference type="PANTHER" id="PTHR34351">
    <property type="entry name" value="SLR1927 PROTEIN-RELATED"/>
    <property type="match status" value="1"/>
</dbReference>
<evidence type="ECO:0000313" key="4">
    <source>
        <dbReference type="Proteomes" id="UP000740605"/>
    </source>
</evidence>
<feature type="transmembrane region" description="Helical" evidence="1">
    <location>
        <begin position="36"/>
        <end position="53"/>
    </location>
</feature>
<dbReference type="RefSeq" id="WP_215488499.1">
    <property type="nucleotide sequence ID" value="NZ_BAAAPJ010000001.1"/>
</dbReference>
<gene>
    <name evidence="3" type="ORF">J0P97_14495</name>
</gene>
<dbReference type="Proteomes" id="UP000740605">
    <property type="component" value="Unassembled WGS sequence"/>
</dbReference>
<name>A0ABS5XYY7_9MICO</name>
<accession>A0ABS5XYY7</accession>
<keyword evidence="1" id="KW-0472">Membrane</keyword>
<evidence type="ECO:0000259" key="2">
    <source>
        <dbReference type="Pfam" id="PF01882"/>
    </source>
</evidence>
<dbReference type="Pfam" id="PF01882">
    <property type="entry name" value="DUF58"/>
    <property type="match status" value="1"/>
</dbReference>
<protein>
    <submittedName>
        <fullName evidence="3">DUF58 domain-containing protein</fullName>
    </submittedName>
</protein>
<organism evidence="3 4">
    <name type="scientific">Microbacterium flavum</name>
    <dbReference type="NCBI Taxonomy" id="415216"/>
    <lineage>
        <taxon>Bacteria</taxon>
        <taxon>Bacillati</taxon>
        <taxon>Actinomycetota</taxon>
        <taxon>Actinomycetes</taxon>
        <taxon>Micrococcales</taxon>
        <taxon>Microbacteriaceae</taxon>
        <taxon>Microbacterium</taxon>
    </lineage>
</organism>
<proteinExistence type="predicted"/>
<sequence>MSRFPLTARGTGAAVLAFTAFVAAHAFQITELLYISALLTVAVAGSVATLYLVRRTERVERFFDPDVGTVGRDLDVHLRVEIRSPLPTAQGRWRDRLPDGVTGVPEGVFPQTGSGMRTGQRGVDLHYSVTPQRRGIRNIGPISVSSTDPFGFARRRHAIGRPLPLTVTPAVLTLAPLADQAGDVGGTMHATTDQIGQGSDNLVPRHYAPGDSMRRIHWRASAHRDQLMVRQEEQESTPTAIVVLDRASGRWNVEATRAPGGDRGFETAVCACVSIAARLVQEGYLVRVVDFDGAALSDPIDGGDAAGIERLAIDLAPITARRDGMPETLAAVLSGETVGPLVVIGGVLTPPDAAALAPLAHHSSLPVLLAVTPTPGALAEAAASGWRVGRIATEDELEGAWADAVQRGAHRVFS</sequence>
<evidence type="ECO:0000256" key="1">
    <source>
        <dbReference type="SAM" id="Phobius"/>
    </source>
</evidence>
<keyword evidence="4" id="KW-1185">Reference proteome</keyword>
<dbReference type="EMBL" id="JAFLHG010000016">
    <property type="protein sequence ID" value="MBT8799266.1"/>
    <property type="molecule type" value="Genomic_DNA"/>
</dbReference>
<keyword evidence="1" id="KW-1133">Transmembrane helix</keyword>
<dbReference type="InterPro" id="IPR002881">
    <property type="entry name" value="DUF58"/>
</dbReference>
<dbReference type="PANTHER" id="PTHR34351:SF1">
    <property type="entry name" value="SLR1927 PROTEIN"/>
    <property type="match status" value="1"/>
</dbReference>
<evidence type="ECO:0000313" key="3">
    <source>
        <dbReference type="EMBL" id="MBT8799266.1"/>
    </source>
</evidence>
<reference evidence="3 4" key="1">
    <citation type="submission" date="2021-03" db="EMBL/GenBank/DDBJ databases">
        <title>Microbacterium pauli sp. nov., isolated from microfiltered milk.</title>
        <authorList>
            <person name="Bellassi P."/>
            <person name="Fontana A."/>
            <person name="Callegari M.L."/>
            <person name="Lorenzo M."/>
            <person name="Cappa F."/>
        </authorList>
    </citation>
    <scope>NUCLEOTIDE SEQUENCE [LARGE SCALE GENOMIC DNA]</scope>
    <source>
        <strain evidence="3 4">DSM 18909</strain>
    </source>
</reference>